<dbReference type="PANTHER" id="PTHR46401:SF2">
    <property type="entry name" value="GLYCOSYLTRANSFERASE WBBK-RELATED"/>
    <property type="match status" value="1"/>
</dbReference>
<dbReference type="PANTHER" id="PTHR46401">
    <property type="entry name" value="GLYCOSYLTRANSFERASE WBBK-RELATED"/>
    <property type="match status" value="1"/>
</dbReference>
<dbReference type="CDD" id="cd03801">
    <property type="entry name" value="GT4_PimA-like"/>
    <property type="match status" value="1"/>
</dbReference>
<dbReference type="AlphaFoldDB" id="A0A444VVU0"/>
<dbReference type="OrthoDB" id="1395864at2"/>
<accession>A0A444VVU0</accession>
<name>A0A444VVU0_9FLAO</name>
<dbReference type="Proteomes" id="UP000290433">
    <property type="component" value="Unassembled WGS sequence"/>
</dbReference>
<keyword evidence="1 3" id="KW-0808">Transferase</keyword>
<evidence type="ECO:0000313" key="3">
    <source>
        <dbReference type="EMBL" id="RYJ37818.1"/>
    </source>
</evidence>
<gene>
    <name evidence="3" type="ORF">NU08_3032</name>
</gene>
<evidence type="ECO:0000313" key="4">
    <source>
        <dbReference type="Proteomes" id="UP000290433"/>
    </source>
</evidence>
<protein>
    <submittedName>
        <fullName evidence="3">Glycosyltransferase</fullName>
    </submittedName>
</protein>
<dbReference type="SUPFAM" id="SSF53756">
    <property type="entry name" value="UDP-Glycosyltransferase/glycogen phosphorylase"/>
    <property type="match status" value="1"/>
</dbReference>
<organism evidence="3 4">
    <name type="scientific">Flavobacterium anhuiense</name>
    <dbReference type="NCBI Taxonomy" id="459526"/>
    <lineage>
        <taxon>Bacteria</taxon>
        <taxon>Pseudomonadati</taxon>
        <taxon>Bacteroidota</taxon>
        <taxon>Flavobacteriia</taxon>
        <taxon>Flavobacteriales</taxon>
        <taxon>Flavobacteriaceae</taxon>
        <taxon>Flavobacterium</taxon>
    </lineage>
</organism>
<dbReference type="Pfam" id="PF00534">
    <property type="entry name" value="Glycos_transf_1"/>
    <property type="match status" value="1"/>
</dbReference>
<feature type="domain" description="Glycosyl transferase family 1" evidence="2">
    <location>
        <begin position="195"/>
        <end position="340"/>
    </location>
</feature>
<comment type="caution">
    <text evidence="3">The sequence shown here is derived from an EMBL/GenBank/DDBJ whole genome shotgun (WGS) entry which is preliminary data.</text>
</comment>
<reference evidence="3 4" key="1">
    <citation type="submission" date="2014-12" db="EMBL/GenBank/DDBJ databases">
        <title>Genome sequence of Flavobacterium anhuiense RCM74.</title>
        <authorList>
            <person name="Kim J.F."/>
            <person name="Song J.Y."/>
            <person name="Kwak M.-J."/>
            <person name="Lee S.-W."/>
        </authorList>
    </citation>
    <scope>NUCLEOTIDE SEQUENCE [LARGE SCALE GENOMIC DNA]</scope>
    <source>
        <strain evidence="3 4">RCM74</strain>
    </source>
</reference>
<dbReference type="EMBL" id="JUIV01000012">
    <property type="protein sequence ID" value="RYJ37818.1"/>
    <property type="molecule type" value="Genomic_DNA"/>
</dbReference>
<proteinExistence type="predicted"/>
<evidence type="ECO:0000256" key="1">
    <source>
        <dbReference type="ARBA" id="ARBA00022679"/>
    </source>
</evidence>
<dbReference type="Gene3D" id="3.40.50.2000">
    <property type="entry name" value="Glycogen Phosphorylase B"/>
    <property type="match status" value="1"/>
</dbReference>
<sequence>MKFVIISHVRHLKKNNKYFGYGPYVREMNIWLKYADEIIVVAPLSEGNPTAIDLSYIHSSISFKKVLSFNLTSVGDVFLTILKLPSIFWKIFWAMKEADHIHLRCPGNMGLMGCIIQILFPSKTKTAKYAGNWDFKSKQSWSYRLQKWILSNTFLTRNMQVLVYGNWENQSKNIKSFFTATYSEYEKVSVEKADFKNGIKFIFVGSLVAGKKPLYAVKLIEALINNGYNVTLDLYGEGEERNSLENYMLMNKLKKYVVLKGNQNKETLKASYQKSHFVILPSKSEGWPKAIAEGMFWGCIPIVTKVSCVPYMLDYGKRGILLEMDLNKDIEQIEKLIVNQNIFSEKSQKAMEWSRNFTTDVFEKEIEKLLIK</sequence>
<dbReference type="GO" id="GO:0009103">
    <property type="term" value="P:lipopolysaccharide biosynthetic process"/>
    <property type="evidence" value="ECO:0007669"/>
    <property type="project" value="TreeGrafter"/>
</dbReference>
<evidence type="ECO:0000259" key="2">
    <source>
        <dbReference type="Pfam" id="PF00534"/>
    </source>
</evidence>
<dbReference type="InterPro" id="IPR001296">
    <property type="entry name" value="Glyco_trans_1"/>
</dbReference>
<dbReference type="RefSeq" id="WP_129747903.1">
    <property type="nucleotide sequence ID" value="NZ_JUIV01000012.1"/>
</dbReference>
<dbReference type="GO" id="GO:0016757">
    <property type="term" value="F:glycosyltransferase activity"/>
    <property type="evidence" value="ECO:0007669"/>
    <property type="project" value="InterPro"/>
</dbReference>